<evidence type="ECO:0000256" key="1">
    <source>
        <dbReference type="SAM" id="MobiDB-lite"/>
    </source>
</evidence>
<feature type="compositionally biased region" description="Low complexity" evidence="1">
    <location>
        <begin position="248"/>
        <end position="264"/>
    </location>
</feature>
<reference evidence="2" key="1">
    <citation type="journal article" date="2021" name="Nat. Commun.">
        <title>Genetic determinants of endophytism in the Arabidopsis root mycobiome.</title>
        <authorList>
            <person name="Mesny F."/>
            <person name="Miyauchi S."/>
            <person name="Thiergart T."/>
            <person name="Pickel B."/>
            <person name="Atanasova L."/>
            <person name="Karlsson M."/>
            <person name="Huettel B."/>
            <person name="Barry K.W."/>
            <person name="Haridas S."/>
            <person name="Chen C."/>
            <person name="Bauer D."/>
            <person name="Andreopoulos W."/>
            <person name="Pangilinan J."/>
            <person name="LaButti K."/>
            <person name="Riley R."/>
            <person name="Lipzen A."/>
            <person name="Clum A."/>
            <person name="Drula E."/>
            <person name="Henrissat B."/>
            <person name="Kohler A."/>
            <person name="Grigoriev I.V."/>
            <person name="Martin F.M."/>
            <person name="Hacquard S."/>
        </authorList>
    </citation>
    <scope>NUCLEOTIDE SEQUENCE</scope>
    <source>
        <strain evidence="2">MPI-CAGE-CH-0243</strain>
    </source>
</reference>
<dbReference type="EMBL" id="JAGMWT010000002">
    <property type="protein sequence ID" value="KAH7135671.1"/>
    <property type="molecule type" value="Genomic_DNA"/>
</dbReference>
<proteinExistence type="predicted"/>
<organism evidence="2 3">
    <name type="scientific">Dendryphion nanum</name>
    <dbReference type="NCBI Taxonomy" id="256645"/>
    <lineage>
        <taxon>Eukaryota</taxon>
        <taxon>Fungi</taxon>
        <taxon>Dikarya</taxon>
        <taxon>Ascomycota</taxon>
        <taxon>Pezizomycotina</taxon>
        <taxon>Dothideomycetes</taxon>
        <taxon>Pleosporomycetidae</taxon>
        <taxon>Pleosporales</taxon>
        <taxon>Torulaceae</taxon>
        <taxon>Dendryphion</taxon>
    </lineage>
</organism>
<sequence length="312" mass="34741">MCYRPGQANEQARCGYDSGKLPAHWQRNLASSALSIIIIILHAHAHAHEMRQLCASASSAVASVWVMALQLVATIDDSAASHGGHGIGMALRRRGRQRQRCFFGEINGRWWLRWSLWCQLWCNTLYASTRMEGCECEDDEGQACGRYMESAIAVLKHVPPIPQTLAGRGRKSRLRGTGEGSFHRATGRHVPMEKPEMRVPAVLATRELRATSGWRHAGKGKAIQPDVRIGRLLGFAADDSASARAAFLRSSSSSSRRSDSSSSRQKGRERGEERREGKEEMAGKDRHKQIQADRQTPGWRAEPTNDMTYRPP</sequence>
<protein>
    <submittedName>
        <fullName evidence="2">Uncharacterized protein</fullName>
    </submittedName>
</protein>
<evidence type="ECO:0000313" key="3">
    <source>
        <dbReference type="Proteomes" id="UP000700596"/>
    </source>
</evidence>
<dbReference type="AlphaFoldDB" id="A0A9P9EFK2"/>
<keyword evidence="3" id="KW-1185">Reference proteome</keyword>
<accession>A0A9P9EFK2</accession>
<dbReference type="Proteomes" id="UP000700596">
    <property type="component" value="Unassembled WGS sequence"/>
</dbReference>
<gene>
    <name evidence="2" type="ORF">B0J11DRAFT_564979</name>
</gene>
<name>A0A9P9EFK2_9PLEO</name>
<feature type="region of interest" description="Disordered" evidence="1">
    <location>
        <begin position="248"/>
        <end position="312"/>
    </location>
</feature>
<feature type="region of interest" description="Disordered" evidence="1">
    <location>
        <begin position="165"/>
        <end position="186"/>
    </location>
</feature>
<feature type="compositionally biased region" description="Basic and acidic residues" evidence="1">
    <location>
        <begin position="266"/>
        <end position="291"/>
    </location>
</feature>
<comment type="caution">
    <text evidence="2">The sequence shown here is derived from an EMBL/GenBank/DDBJ whole genome shotgun (WGS) entry which is preliminary data.</text>
</comment>
<evidence type="ECO:0000313" key="2">
    <source>
        <dbReference type="EMBL" id="KAH7135671.1"/>
    </source>
</evidence>